<name>A7RZK0_NEMVE</name>
<dbReference type="AlphaFoldDB" id="A7RZK0"/>
<keyword evidence="2" id="KW-1185">Reference proteome</keyword>
<protein>
    <submittedName>
        <fullName evidence="1">Uncharacterized protein</fullName>
    </submittedName>
</protein>
<accession>A7RZK0</accession>
<dbReference type="PhylomeDB" id="A7RZK0"/>
<evidence type="ECO:0000313" key="2">
    <source>
        <dbReference type="Proteomes" id="UP000001593"/>
    </source>
</evidence>
<dbReference type="InParanoid" id="A7RZK0"/>
<gene>
    <name evidence="1" type="ORF">NEMVEDRAFT_v1g72883</name>
</gene>
<feature type="non-terminal residue" evidence="1">
    <location>
        <position position="1"/>
    </location>
</feature>
<feature type="non-terminal residue" evidence="1">
    <location>
        <position position="190"/>
    </location>
</feature>
<sequence length="190" mass="20876">PFLTHLCSLLPALRFTIKSIPCTPCSLLLTPVLRFNDQVHSLHIAPFRSPLSSVLRSSPFLAHLCSLAHSCPQVYDQVHSLHTLLPFAHSCPHFTIKSIPCTPSALFCSLLPSVLRSSPFLAHLCSPFAHPCSQIIPVTPFLAHLCSLLLTPVLSFTIKSIPCTPLLPFAHLCSQFYGQVHSLHIFAHSC</sequence>
<organism evidence="1 2">
    <name type="scientific">Nematostella vectensis</name>
    <name type="common">Starlet sea anemone</name>
    <dbReference type="NCBI Taxonomy" id="45351"/>
    <lineage>
        <taxon>Eukaryota</taxon>
        <taxon>Metazoa</taxon>
        <taxon>Cnidaria</taxon>
        <taxon>Anthozoa</taxon>
        <taxon>Hexacorallia</taxon>
        <taxon>Actiniaria</taxon>
        <taxon>Edwardsiidae</taxon>
        <taxon>Nematostella</taxon>
    </lineage>
</organism>
<evidence type="ECO:0000313" key="1">
    <source>
        <dbReference type="EMBL" id="EDO43109.1"/>
    </source>
</evidence>
<reference evidence="1 2" key="1">
    <citation type="journal article" date="2007" name="Science">
        <title>Sea anemone genome reveals ancestral eumetazoan gene repertoire and genomic organization.</title>
        <authorList>
            <person name="Putnam N.H."/>
            <person name="Srivastava M."/>
            <person name="Hellsten U."/>
            <person name="Dirks B."/>
            <person name="Chapman J."/>
            <person name="Salamov A."/>
            <person name="Terry A."/>
            <person name="Shapiro H."/>
            <person name="Lindquist E."/>
            <person name="Kapitonov V.V."/>
            <person name="Jurka J."/>
            <person name="Genikhovich G."/>
            <person name="Grigoriev I.V."/>
            <person name="Lucas S.M."/>
            <person name="Steele R.E."/>
            <person name="Finnerty J.R."/>
            <person name="Technau U."/>
            <person name="Martindale M.Q."/>
            <person name="Rokhsar D.S."/>
        </authorList>
    </citation>
    <scope>NUCLEOTIDE SEQUENCE [LARGE SCALE GENOMIC DNA]</scope>
    <source>
        <strain evidence="2">CH2 X CH6</strain>
    </source>
</reference>
<dbReference type="Proteomes" id="UP000001593">
    <property type="component" value="Unassembled WGS sequence"/>
</dbReference>
<dbReference type="EMBL" id="DS469557">
    <property type="protein sequence ID" value="EDO43109.1"/>
    <property type="molecule type" value="Genomic_DNA"/>
</dbReference>
<proteinExistence type="predicted"/>
<dbReference type="HOGENOM" id="CLU_1647966_0_0_1"/>